<dbReference type="PANTHER" id="PTHR11455:SF9">
    <property type="entry name" value="CRYPTOCHROME CIRCADIAN CLOCK 5 ISOFORM X1"/>
    <property type="match status" value="1"/>
</dbReference>
<dbReference type="InterPro" id="IPR006050">
    <property type="entry name" value="DNA_photolyase_N"/>
</dbReference>
<dbReference type="EMBL" id="LJCR01002400">
    <property type="protein sequence ID" value="KPV48780.1"/>
    <property type="molecule type" value="Genomic_DNA"/>
</dbReference>
<proteinExistence type="predicted"/>
<dbReference type="GO" id="GO:0003904">
    <property type="term" value="F:deoxyribodipyrimidine photo-lyase activity"/>
    <property type="evidence" value="ECO:0007669"/>
    <property type="project" value="TreeGrafter"/>
</dbReference>
<name>A0A0P9H478_9CHLR</name>
<dbReference type="InterPro" id="IPR002081">
    <property type="entry name" value="Cryptochrome/DNA_photolyase_1"/>
</dbReference>
<feature type="non-terminal residue" evidence="2">
    <location>
        <position position="86"/>
    </location>
</feature>
<gene>
    <name evidence="2" type="ORF">SE17_36225</name>
</gene>
<dbReference type="PANTHER" id="PTHR11455">
    <property type="entry name" value="CRYPTOCHROME"/>
    <property type="match status" value="1"/>
</dbReference>
<dbReference type="AlphaFoldDB" id="A0A0P9H478"/>
<dbReference type="GO" id="GO:0071949">
    <property type="term" value="F:FAD binding"/>
    <property type="evidence" value="ECO:0007669"/>
    <property type="project" value="TreeGrafter"/>
</dbReference>
<protein>
    <recommendedName>
        <fullName evidence="1">Photolyase/cryptochrome alpha/beta domain-containing protein</fullName>
    </recommendedName>
</protein>
<evidence type="ECO:0000313" key="2">
    <source>
        <dbReference type="EMBL" id="KPV48780.1"/>
    </source>
</evidence>
<reference evidence="2 3" key="1">
    <citation type="submission" date="2015-09" db="EMBL/GenBank/DDBJ databases">
        <title>Draft genome sequence of Kouleothrix aurantiaca JCM 19913.</title>
        <authorList>
            <person name="Hemp J."/>
        </authorList>
    </citation>
    <scope>NUCLEOTIDE SEQUENCE [LARGE SCALE GENOMIC DNA]</scope>
    <source>
        <strain evidence="2 3">COM-B</strain>
    </source>
</reference>
<dbReference type="SUPFAM" id="SSF52425">
    <property type="entry name" value="Cryptochrome/photolyase, N-terminal domain"/>
    <property type="match status" value="1"/>
</dbReference>
<feature type="domain" description="Photolyase/cryptochrome alpha/beta" evidence="1">
    <location>
        <begin position="2"/>
        <end position="86"/>
    </location>
</feature>
<dbReference type="InterPro" id="IPR014729">
    <property type="entry name" value="Rossmann-like_a/b/a_fold"/>
</dbReference>
<keyword evidence="3" id="KW-1185">Reference proteome</keyword>
<dbReference type="InterPro" id="IPR036155">
    <property type="entry name" value="Crypto/Photolyase_N_sf"/>
</dbReference>
<dbReference type="GO" id="GO:0009416">
    <property type="term" value="P:response to light stimulus"/>
    <property type="evidence" value="ECO:0007669"/>
    <property type="project" value="TreeGrafter"/>
</dbReference>
<evidence type="ECO:0000259" key="1">
    <source>
        <dbReference type="PROSITE" id="PS51645"/>
    </source>
</evidence>
<dbReference type="PATRIC" id="fig|186479.3.peg.4807"/>
<organism evidence="2 3">
    <name type="scientific">Kouleothrix aurantiaca</name>
    <dbReference type="NCBI Taxonomy" id="186479"/>
    <lineage>
        <taxon>Bacteria</taxon>
        <taxon>Bacillati</taxon>
        <taxon>Chloroflexota</taxon>
        <taxon>Chloroflexia</taxon>
        <taxon>Chloroflexales</taxon>
        <taxon>Roseiflexineae</taxon>
        <taxon>Roseiflexaceae</taxon>
        <taxon>Kouleothrix</taxon>
    </lineage>
</organism>
<evidence type="ECO:0000313" key="3">
    <source>
        <dbReference type="Proteomes" id="UP000050509"/>
    </source>
</evidence>
<sequence length="86" mass="9588">MPTIIHWFRRDLRLNDNPALHAALHASGGHVVPVFIFDDAILRAPDTAAARVAFLLDSLRALDQSLRARGSRLLLRRGEPRAALRT</sequence>
<dbReference type="Proteomes" id="UP000050509">
    <property type="component" value="Unassembled WGS sequence"/>
</dbReference>
<dbReference type="GO" id="GO:0003677">
    <property type="term" value="F:DNA binding"/>
    <property type="evidence" value="ECO:0007669"/>
    <property type="project" value="TreeGrafter"/>
</dbReference>
<comment type="caution">
    <text evidence="2">The sequence shown here is derived from an EMBL/GenBank/DDBJ whole genome shotgun (WGS) entry which is preliminary data.</text>
</comment>
<dbReference type="PROSITE" id="PS51645">
    <property type="entry name" value="PHR_CRY_ALPHA_BETA"/>
    <property type="match status" value="1"/>
</dbReference>
<accession>A0A0P9H478</accession>
<dbReference type="Gene3D" id="3.40.50.620">
    <property type="entry name" value="HUPs"/>
    <property type="match status" value="1"/>
</dbReference>
<dbReference type="Pfam" id="PF00875">
    <property type="entry name" value="DNA_photolyase"/>
    <property type="match status" value="1"/>
</dbReference>